<feature type="domain" description="DUF218" evidence="2">
    <location>
        <begin position="68"/>
        <end position="191"/>
    </location>
</feature>
<evidence type="ECO:0000256" key="1">
    <source>
        <dbReference type="SAM" id="Phobius"/>
    </source>
</evidence>
<dbReference type="InterPro" id="IPR051599">
    <property type="entry name" value="Cell_Envelope_Assoc"/>
</dbReference>
<feature type="transmembrane region" description="Helical" evidence="1">
    <location>
        <begin position="30"/>
        <end position="56"/>
    </location>
</feature>
<sequence length="231" mass="25212">MSVPGPDAPEPASATAPARIRTRPRRRVRILQLLALFAVMGVLALLAGFLVFASAIQIEEVPLARDADGIVVLTGGSDRLVDATNLLTEGRGRRLLITGVHRDTTLGEIARNVPAEETALTCCVDIGKSALNTRGNALETAAWARHLGFRSLIVVTSTWHMPRALVELRRAAPEIEMIAYPVVSQNLKNEPWWTSPASLRLLVLEYVKYLAANAKIRLLPATTQEEARRAQ</sequence>
<dbReference type="InterPro" id="IPR003848">
    <property type="entry name" value="DUF218"/>
</dbReference>
<reference evidence="3 4" key="1">
    <citation type="submission" date="2022-04" db="EMBL/GenBank/DDBJ databases">
        <authorList>
            <person name="Grouzdev D.S."/>
            <person name="Pantiukh K.S."/>
            <person name="Krutkina M.S."/>
        </authorList>
    </citation>
    <scope>NUCLEOTIDE SEQUENCE [LARGE SCALE GENOMIC DNA]</scope>
    <source>
        <strain evidence="3 4">6x-1</strain>
    </source>
</reference>
<dbReference type="RefSeq" id="WP_247029744.1">
    <property type="nucleotide sequence ID" value="NZ_JALKCH010000008.1"/>
</dbReference>
<comment type="caution">
    <text evidence="3">The sequence shown here is derived from an EMBL/GenBank/DDBJ whole genome shotgun (WGS) entry which is preliminary data.</text>
</comment>
<keyword evidence="1" id="KW-0472">Membrane</keyword>
<protein>
    <submittedName>
        <fullName evidence="3">YdcF family protein</fullName>
    </submittedName>
</protein>
<name>A0ABT0DD18_9HYPH</name>
<dbReference type="Proteomes" id="UP001203284">
    <property type="component" value="Unassembled WGS sequence"/>
</dbReference>
<dbReference type="CDD" id="cd06259">
    <property type="entry name" value="YdcF-like"/>
    <property type="match status" value="1"/>
</dbReference>
<keyword evidence="1" id="KW-1133">Transmembrane helix</keyword>
<evidence type="ECO:0000259" key="2">
    <source>
        <dbReference type="Pfam" id="PF02698"/>
    </source>
</evidence>
<organism evidence="3 4">
    <name type="scientific">Ancylobacter crimeensis</name>
    <dbReference type="NCBI Taxonomy" id="2579147"/>
    <lineage>
        <taxon>Bacteria</taxon>
        <taxon>Pseudomonadati</taxon>
        <taxon>Pseudomonadota</taxon>
        <taxon>Alphaproteobacteria</taxon>
        <taxon>Hyphomicrobiales</taxon>
        <taxon>Xanthobacteraceae</taxon>
        <taxon>Ancylobacter</taxon>
    </lineage>
</organism>
<gene>
    <name evidence="3" type="ORF">MWN34_13075</name>
</gene>
<keyword evidence="1" id="KW-0812">Transmembrane</keyword>
<dbReference type="PANTHER" id="PTHR30336">
    <property type="entry name" value="INNER MEMBRANE PROTEIN, PROBABLE PERMEASE"/>
    <property type="match status" value="1"/>
</dbReference>
<proteinExistence type="predicted"/>
<keyword evidence="4" id="KW-1185">Reference proteome</keyword>
<evidence type="ECO:0000313" key="4">
    <source>
        <dbReference type="Proteomes" id="UP001203284"/>
    </source>
</evidence>
<dbReference type="PANTHER" id="PTHR30336:SF4">
    <property type="entry name" value="ENVELOPE BIOGENESIS FACTOR ELYC"/>
    <property type="match status" value="1"/>
</dbReference>
<dbReference type="Pfam" id="PF02698">
    <property type="entry name" value="DUF218"/>
    <property type="match status" value="1"/>
</dbReference>
<accession>A0ABT0DD18</accession>
<dbReference type="EMBL" id="JALKCH010000008">
    <property type="protein sequence ID" value="MCK0197840.1"/>
    <property type="molecule type" value="Genomic_DNA"/>
</dbReference>
<evidence type="ECO:0000313" key="3">
    <source>
        <dbReference type="EMBL" id="MCK0197840.1"/>
    </source>
</evidence>